<dbReference type="InterPro" id="IPR006059">
    <property type="entry name" value="SBP"/>
</dbReference>
<dbReference type="PROSITE" id="PS51257">
    <property type="entry name" value="PROKAR_LIPOPROTEIN"/>
    <property type="match status" value="1"/>
</dbReference>
<dbReference type="AlphaFoldDB" id="A0A328TWL4"/>
<name>A0A328TWL4_9BACL</name>
<dbReference type="Gene3D" id="3.40.190.10">
    <property type="entry name" value="Periplasmic binding protein-like II"/>
    <property type="match status" value="1"/>
</dbReference>
<evidence type="ECO:0008006" key="6">
    <source>
        <dbReference type="Google" id="ProtNLM"/>
    </source>
</evidence>
<accession>A0A328TWL4</accession>
<evidence type="ECO:0000313" key="4">
    <source>
        <dbReference type="EMBL" id="RAP74062.1"/>
    </source>
</evidence>
<dbReference type="EMBL" id="QLUW01000005">
    <property type="protein sequence ID" value="RAP74062.1"/>
    <property type="molecule type" value="Genomic_DNA"/>
</dbReference>
<evidence type="ECO:0000256" key="2">
    <source>
        <dbReference type="SAM" id="MobiDB-lite"/>
    </source>
</evidence>
<proteinExistence type="predicted"/>
<dbReference type="CDD" id="cd14748">
    <property type="entry name" value="PBP2_UgpB"/>
    <property type="match status" value="1"/>
</dbReference>
<keyword evidence="3" id="KW-0732">Signal</keyword>
<feature type="coiled-coil region" evidence="1">
    <location>
        <begin position="432"/>
        <end position="459"/>
    </location>
</feature>
<dbReference type="RefSeq" id="WP_112884850.1">
    <property type="nucleotide sequence ID" value="NZ_QLUW01000005.1"/>
</dbReference>
<dbReference type="Proteomes" id="UP000249260">
    <property type="component" value="Unassembled WGS sequence"/>
</dbReference>
<feature type="signal peptide" evidence="3">
    <location>
        <begin position="1"/>
        <end position="21"/>
    </location>
</feature>
<keyword evidence="1" id="KW-0175">Coiled coil</keyword>
<dbReference type="PANTHER" id="PTHR43649">
    <property type="entry name" value="ARABINOSE-BINDING PROTEIN-RELATED"/>
    <property type="match status" value="1"/>
</dbReference>
<feature type="compositionally biased region" description="Polar residues" evidence="2">
    <location>
        <begin position="32"/>
        <end position="55"/>
    </location>
</feature>
<feature type="region of interest" description="Disordered" evidence="2">
    <location>
        <begin position="32"/>
        <end position="64"/>
    </location>
</feature>
<evidence type="ECO:0000256" key="3">
    <source>
        <dbReference type="SAM" id="SignalP"/>
    </source>
</evidence>
<reference evidence="4 5" key="1">
    <citation type="submission" date="2018-06" db="EMBL/GenBank/DDBJ databases">
        <title>Paenibacillus montanisoli sp. nov., isolated from mountain area soil.</title>
        <authorList>
            <person name="Wu M."/>
        </authorList>
    </citation>
    <scope>NUCLEOTIDE SEQUENCE [LARGE SCALE GENOMIC DNA]</scope>
    <source>
        <strain evidence="4 5">RA17</strain>
    </source>
</reference>
<organism evidence="4 5">
    <name type="scientific">Paenibacillus montanisoli</name>
    <dbReference type="NCBI Taxonomy" id="2081970"/>
    <lineage>
        <taxon>Bacteria</taxon>
        <taxon>Bacillati</taxon>
        <taxon>Bacillota</taxon>
        <taxon>Bacilli</taxon>
        <taxon>Bacillales</taxon>
        <taxon>Paenibacillaceae</taxon>
        <taxon>Paenibacillus</taxon>
    </lineage>
</organism>
<dbReference type="SUPFAM" id="SSF53850">
    <property type="entry name" value="Periplasmic binding protein-like II"/>
    <property type="match status" value="1"/>
</dbReference>
<dbReference type="OrthoDB" id="9769685at2"/>
<dbReference type="PANTHER" id="PTHR43649:SF12">
    <property type="entry name" value="DIACETYLCHITOBIOSE BINDING PROTEIN DASA"/>
    <property type="match status" value="1"/>
</dbReference>
<feature type="chain" id="PRO_5039501092" description="ABC transporter substrate-binding protein" evidence="3">
    <location>
        <begin position="22"/>
        <end position="464"/>
    </location>
</feature>
<gene>
    <name evidence="4" type="ORF">DL346_23600</name>
</gene>
<dbReference type="Pfam" id="PF13416">
    <property type="entry name" value="SBP_bac_8"/>
    <property type="match status" value="1"/>
</dbReference>
<evidence type="ECO:0000256" key="1">
    <source>
        <dbReference type="SAM" id="Coils"/>
    </source>
</evidence>
<protein>
    <recommendedName>
        <fullName evidence="6">ABC transporter substrate-binding protein</fullName>
    </recommendedName>
</protein>
<keyword evidence="5" id="KW-1185">Reference proteome</keyword>
<dbReference type="InterPro" id="IPR050490">
    <property type="entry name" value="Bact_solute-bd_prot1"/>
</dbReference>
<sequence>MKMKKGLSLFCTATIMLGVMAGCSNGANEGSKNNGENAAAQTNNSQGTSTNSGTDTEPAAEPEKKEPVEIDFWHVYSEGPMKDLYEKLIADFQKEHDYITVKSLGVSFWDYWTKLSTAVAGGSGPDLALNDTSTALNRAKSGVILNLDSYIQRDGIKLEDYFPVLVDRVKYNGSMYAMPNDTDVRLLFYNKAAFREVGLDPEKPPTNWDELEQYADKLTIVNEDKMLDRVGFSPTMGNLNFWTLAWTNGGDFWDDSLKPTYNKPENVETLQWMAKIQGKYGSKALQAFNTQNGALQMSPFIAGRVAMIVDVNNLYGDIKRNKPDMEFGVAPIPFQKQNASWSAGFDLEIIDNKDQAQADAAWELMKYLTSVDVQKQIHRESGSLVSNMLAAKDAEFISDPVWKMVVDQMDSSRFIEYVEGSPSWHASLSPKIDEVLQGKKDAQAALDEAQQAIEKELENYAATQ</sequence>
<comment type="caution">
    <text evidence="4">The sequence shown here is derived from an EMBL/GenBank/DDBJ whole genome shotgun (WGS) entry which is preliminary data.</text>
</comment>
<evidence type="ECO:0000313" key="5">
    <source>
        <dbReference type="Proteomes" id="UP000249260"/>
    </source>
</evidence>